<name>A0A4Q7NUN9_9ACTN</name>
<accession>A0A4Q7NUN9</accession>
<dbReference type="Gene3D" id="1.10.10.10">
    <property type="entry name" value="Winged helix-like DNA-binding domain superfamily/Winged helix DNA-binding domain"/>
    <property type="match status" value="1"/>
</dbReference>
<dbReference type="CDD" id="cd08423">
    <property type="entry name" value="PBP2_LTTR_like_6"/>
    <property type="match status" value="1"/>
</dbReference>
<dbReference type="InterPro" id="IPR000847">
    <property type="entry name" value="LysR_HTH_N"/>
</dbReference>
<dbReference type="InterPro" id="IPR036388">
    <property type="entry name" value="WH-like_DNA-bd_sf"/>
</dbReference>
<keyword evidence="7" id="KW-1185">Reference proteome</keyword>
<evidence type="ECO:0000259" key="5">
    <source>
        <dbReference type="PROSITE" id="PS50931"/>
    </source>
</evidence>
<evidence type="ECO:0000256" key="3">
    <source>
        <dbReference type="ARBA" id="ARBA00023125"/>
    </source>
</evidence>
<dbReference type="InterPro" id="IPR036390">
    <property type="entry name" value="WH_DNA-bd_sf"/>
</dbReference>
<keyword evidence="4" id="KW-0804">Transcription</keyword>
<dbReference type="PANTHER" id="PTHR30346">
    <property type="entry name" value="TRANSCRIPTIONAL DUAL REGULATOR HCAR-RELATED"/>
    <property type="match status" value="1"/>
</dbReference>
<gene>
    <name evidence="6" type="ORF">EV189_0153</name>
</gene>
<dbReference type="FunFam" id="1.10.10.10:FF:000001">
    <property type="entry name" value="LysR family transcriptional regulator"/>
    <property type="match status" value="1"/>
</dbReference>
<dbReference type="SUPFAM" id="SSF46785">
    <property type="entry name" value="Winged helix' DNA-binding domain"/>
    <property type="match status" value="1"/>
</dbReference>
<dbReference type="EMBL" id="SGXD01000001">
    <property type="protein sequence ID" value="RZS90923.1"/>
    <property type="molecule type" value="Genomic_DNA"/>
</dbReference>
<proteinExistence type="inferred from homology"/>
<dbReference type="PROSITE" id="PS50931">
    <property type="entry name" value="HTH_LYSR"/>
    <property type="match status" value="1"/>
</dbReference>
<evidence type="ECO:0000313" key="6">
    <source>
        <dbReference type="EMBL" id="RZS90923.1"/>
    </source>
</evidence>
<dbReference type="Proteomes" id="UP000293638">
    <property type="component" value="Unassembled WGS sequence"/>
</dbReference>
<keyword evidence="2" id="KW-0805">Transcription regulation</keyword>
<dbReference type="Gene3D" id="3.40.190.10">
    <property type="entry name" value="Periplasmic binding protein-like II"/>
    <property type="match status" value="2"/>
</dbReference>
<evidence type="ECO:0000256" key="2">
    <source>
        <dbReference type="ARBA" id="ARBA00023015"/>
    </source>
</evidence>
<comment type="similarity">
    <text evidence="1">Belongs to the LysR transcriptional regulatory family.</text>
</comment>
<dbReference type="Pfam" id="PF03466">
    <property type="entry name" value="LysR_substrate"/>
    <property type="match status" value="1"/>
</dbReference>
<evidence type="ECO:0000256" key="1">
    <source>
        <dbReference type="ARBA" id="ARBA00009437"/>
    </source>
</evidence>
<dbReference type="InterPro" id="IPR005119">
    <property type="entry name" value="LysR_subst-bd"/>
</dbReference>
<sequence length="324" mass="33963">MLDLREALLHDGGVLDIRRLRVLKTVVDTGSVTAAAGVLSYTPSAVSQQLAVLEREAGTPLLERVGRGLRPTAAGLLLAEHAAALLERVAEAEAALAALREGRAGSLRVVAFQTAGVGLVPAVVGAFQRRSPDVRLDVTVADPPESIDAVRAGTADIALAVEPGYDLPSAEDAVLVRRHLLDDAYRVVLPRTHRLAGRRAVALEDLADDPWVMTSSCPGTCEAPMLEACAGAGFKPRVAVSAEDYFALQGYVEVGLGVALVPLLALRAVREGVVVRPVRGREPVRRVFAVTRRAIADDGAVRAFLQVAQEVATGAGVHPAALTA</sequence>
<comment type="caution">
    <text evidence="6">The sequence shown here is derived from an EMBL/GenBank/DDBJ whole genome shotgun (WGS) entry which is preliminary data.</text>
</comment>
<dbReference type="SUPFAM" id="SSF53850">
    <property type="entry name" value="Periplasmic binding protein-like II"/>
    <property type="match status" value="1"/>
</dbReference>
<feature type="domain" description="HTH lysR-type" evidence="5">
    <location>
        <begin position="15"/>
        <end position="72"/>
    </location>
</feature>
<dbReference type="GO" id="GO:0032993">
    <property type="term" value="C:protein-DNA complex"/>
    <property type="evidence" value="ECO:0007669"/>
    <property type="project" value="TreeGrafter"/>
</dbReference>
<evidence type="ECO:0000313" key="7">
    <source>
        <dbReference type="Proteomes" id="UP000293638"/>
    </source>
</evidence>
<keyword evidence="3 6" id="KW-0238">DNA-binding</keyword>
<dbReference type="GO" id="GO:0003700">
    <property type="term" value="F:DNA-binding transcription factor activity"/>
    <property type="evidence" value="ECO:0007669"/>
    <property type="project" value="InterPro"/>
</dbReference>
<organism evidence="6 7">
    <name type="scientific">Motilibacter rhizosphaerae</name>
    <dbReference type="NCBI Taxonomy" id="598652"/>
    <lineage>
        <taxon>Bacteria</taxon>
        <taxon>Bacillati</taxon>
        <taxon>Actinomycetota</taxon>
        <taxon>Actinomycetes</taxon>
        <taxon>Motilibacterales</taxon>
        <taxon>Motilibacteraceae</taxon>
        <taxon>Motilibacter</taxon>
    </lineage>
</organism>
<protein>
    <submittedName>
        <fullName evidence="6">DNA-binding transcriptional LysR family regulator</fullName>
    </submittedName>
</protein>
<reference evidence="6 7" key="1">
    <citation type="submission" date="2019-02" db="EMBL/GenBank/DDBJ databases">
        <title>Genomic Encyclopedia of Type Strains, Phase IV (KMG-IV): sequencing the most valuable type-strain genomes for metagenomic binning, comparative biology and taxonomic classification.</title>
        <authorList>
            <person name="Goeker M."/>
        </authorList>
    </citation>
    <scope>NUCLEOTIDE SEQUENCE [LARGE SCALE GENOMIC DNA]</scope>
    <source>
        <strain evidence="6 7">DSM 45622</strain>
    </source>
</reference>
<dbReference type="AlphaFoldDB" id="A0A4Q7NUN9"/>
<evidence type="ECO:0000256" key="4">
    <source>
        <dbReference type="ARBA" id="ARBA00023163"/>
    </source>
</evidence>
<dbReference type="Pfam" id="PF00126">
    <property type="entry name" value="HTH_1"/>
    <property type="match status" value="1"/>
</dbReference>
<dbReference type="PANTHER" id="PTHR30346:SF29">
    <property type="entry name" value="LYSR SUBSTRATE-BINDING"/>
    <property type="match status" value="1"/>
</dbReference>
<dbReference type="GO" id="GO:0003677">
    <property type="term" value="F:DNA binding"/>
    <property type="evidence" value="ECO:0007669"/>
    <property type="project" value="UniProtKB-KW"/>
</dbReference>